<dbReference type="InterPro" id="IPR001854">
    <property type="entry name" value="Ribosomal_uL29"/>
</dbReference>
<evidence type="ECO:0000256" key="1">
    <source>
        <dbReference type="ARBA" id="ARBA00009254"/>
    </source>
</evidence>
<keyword evidence="3 5" id="KW-0687">Ribonucleoprotein</keyword>
<evidence type="ECO:0000256" key="4">
    <source>
        <dbReference type="ARBA" id="ARBA00035204"/>
    </source>
</evidence>
<dbReference type="HAMAP" id="MF_00374">
    <property type="entry name" value="Ribosomal_uL29"/>
    <property type="match status" value="1"/>
</dbReference>
<dbReference type="SUPFAM" id="SSF46561">
    <property type="entry name" value="Ribosomal protein L29 (L29p)"/>
    <property type="match status" value="1"/>
</dbReference>
<dbReference type="GO" id="GO:1990904">
    <property type="term" value="C:ribonucleoprotein complex"/>
    <property type="evidence" value="ECO:0007669"/>
    <property type="project" value="UniProtKB-KW"/>
</dbReference>
<evidence type="ECO:0000256" key="3">
    <source>
        <dbReference type="ARBA" id="ARBA00023274"/>
    </source>
</evidence>
<accession>A0A1F4XHZ2</accession>
<keyword evidence="2 5" id="KW-0689">Ribosomal protein</keyword>
<comment type="caution">
    <text evidence="6">The sequence shown here is derived from an EMBL/GenBank/DDBJ whole genome shotgun (WGS) entry which is preliminary data.</text>
</comment>
<dbReference type="GO" id="GO:0003735">
    <property type="term" value="F:structural constituent of ribosome"/>
    <property type="evidence" value="ECO:0007669"/>
    <property type="project" value="InterPro"/>
</dbReference>
<gene>
    <name evidence="5" type="primary">rpmC</name>
    <name evidence="6" type="ORF">A2943_00550</name>
</gene>
<evidence type="ECO:0000313" key="7">
    <source>
        <dbReference type="Proteomes" id="UP000176185"/>
    </source>
</evidence>
<dbReference type="Gene3D" id="1.10.287.310">
    <property type="match status" value="1"/>
</dbReference>
<dbReference type="EMBL" id="MEWX01000002">
    <property type="protein sequence ID" value="OGC81230.1"/>
    <property type="molecule type" value="Genomic_DNA"/>
</dbReference>
<comment type="similarity">
    <text evidence="1 5">Belongs to the universal ribosomal protein uL29 family.</text>
</comment>
<dbReference type="GO" id="GO:0005840">
    <property type="term" value="C:ribosome"/>
    <property type="evidence" value="ECO:0007669"/>
    <property type="project" value="UniProtKB-KW"/>
</dbReference>
<evidence type="ECO:0000313" key="6">
    <source>
        <dbReference type="EMBL" id="OGC81230.1"/>
    </source>
</evidence>
<dbReference type="STRING" id="1797243.A2943_00550"/>
<protein>
    <recommendedName>
        <fullName evidence="4 5">Large ribosomal subunit protein uL29</fullName>
    </recommendedName>
</protein>
<organism evidence="6 7">
    <name type="scientific">Candidatus Adlerbacteria bacterium RIFCSPLOWO2_01_FULL_51_16</name>
    <dbReference type="NCBI Taxonomy" id="1797243"/>
    <lineage>
        <taxon>Bacteria</taxon>
        <taxon>Candidatus Adleribacteriota</taxon>
    </lineage>
</organism>
<dbReference type="NCBIfam" id="TIGR00012">
    <property type="entry name" value="L29"/>
    <property type="match status" value="1"/>
</dbReference>
<proteinExistence type="inferred from homology"/>
<dbReference type="GO" id="GO:0006412">
    <property type="term" value="P:translation"/>
    <property type="evidence" value="ECO:0007669"/>
    <property type="project" value="UniProtKB-UniRule"/>
</dbReference>
<evidence type="ECO:0000256" key="2">
    <source>
        <dbReference type="ARBA" id="ARBA00022980"/>
    </source>
</evidence>
<dbReference type="InterPro" id="IPR036049">
    <property type="entry name" value="Ribosomal_uL29_sf"/>
</dbReference>
<dbReference type="Pfam" id="PF00831">
    <property type="entry name" value="Ribosomal_L29"/>
    <property type="match status" value="1"/>
</dbReference>
<dbReference type="AlphaFoldDB" id="A0A1F4XHZ2"/>
<name>A0A1F4XHZ2_9BACT</name>
<evidence type="ECO:0000256" key="5">
    <source>
        <dbReference type="HAMAP-Rule" id="MF_00374"/>
    </source>
</evidence>
<sequence>MAKKINLETHTPEDLQKLVSDKREELRQLRFSVAGSKNRNVKLASTLRKAIARALTELNTRKNPSKAQDK</sequence>
<reference evidence="6 7" key="1">
    <citation type="journal article" date="2016" name="Nat. Commun.">
        <title>Thousands of microbial genomes shed light on interconnected biogeochemical processes in an aquifer system.</title>
        <authorList>
            <person name="Anantharaman K."/>
            <person name="Brown C.T."/>
            <person name="Hug L.A."/>
            <person name="Sharon I."/>
            <person name="Castelle C.J."/>
            <person name="Probst A.J."/>
            <person name="Thomas B.C."/>
            <person name="Singh A."/>
            <person name="Wilkins M.J."/>
            <person name="Karaoz U."/>
            <person name="Brodie E.L."/>
            <person name="Williams K.H."/>
            <person name="Hubbard S.S."/>
            <person name="Banfield J.F."/>
        </authorList>
    </citation>
    <scope>NUCLEOTIDE SEQUENCE [LARGE SCALE GENOMIC DNA]</scope>
</reference>
<dbReference type="Proteomes" id="UP000176185">
    <property type="component" value="Unassembled WGS sequence"/>
</dbReference>